<dbReference type="Proteomes" id="UP000069902">
    <property type="component" value="Chromosome cPNK"/>
</dbReference>
<dbReference type="AlphaFoldDB" id="A0A0U5CPK1"/>
<accession>A0A0U5CPK1</accession>
<dbReference type="STRING" id="389348.PNK_1032"/>
<dbReference type="EMBL" id="LN879502">
    <property type="protein sequence ID" value="CUI16652.1"/>
    <property type="molecule type" value="Genomic_DNA"/>
</dbReference>
<evidence type="ECO:0000313" key="2">
    <source>
        <dbReference type="Proteomes" id="UP000069902"/>
    </source>
</evidence>
<dbReference type="KEGG" id="pnl:PNK_1032"/>
<gene>
    <name evidence="1" type="ORF">PNK_1032</name>
</gene>
<dbReference type="PATRIC" id="fig|389348.3.peg.1138"/>
<dbReference type="RefSeq" id="WP_059060708.1">
    <property type="nucleotide sequence ID" value="NZ_LN879502.1"/>
</dbReference>
<name>A0A0U5CPK1_9BACT</name>
<protein>
    <submittedName>
        <fullName evidence="1">Uncharacterized protein</fullName>
    </submittedName>
</protein>
<evidence type="ECO:0000313" key="1">
    <source>
        <dbReference type="EMBL" id="CUI16652.1"/>
    </source>
</evidence>
<proteinExistence type="predicted"/>
<reference evidence="2" key="1">
    <citation type="submission" date="2015-09" db="EMBL/GenBank/DDBJ databases">
        <authorList>
            <person name="Bertelli C."/>
        </authorList>
    </citation>
    <scope>NUCLEOTIDE SEQUENCE [LARGE SCALE GENOMIC DNA]</scope>
    <source>
        <strain evidence="2">KNic</strain>
    </source>
</reference>
<sequence>MEMINKLRTHYEQYPPRLSYGGNEGKNVTAKSYPKWPTEEESKPLGVSAVKVWYEKFPAKADTFPVEGYCVVDACLDESGRLTPDALPLWPEMEGHELSICVYVDMYDRIFMRAIGGFTSFNTRATIRSA</sequence>
<dbReference type="InParanoid" id="A0A0U5CPK1"/>
<organism evidence="1 2">
    <name type="scientific">Candidatus Protochlamydia naegleriophila</name>
    <dbReference type="NCBI Taxonomy" id="389348"/>
    <lineage>
        <taxon>Bacteria</taxon>
        <taxon>Pseudomonadati</taxon>
        <taxon>Chlamydiota</taxon>
        <taxon>Chlamydiia</taxon>
        <taxon>Parachlamydiales</taxon>
        <taxon>Parachlamydiaceae</taxon>
        <taxon>Candidatus Protochlamydia</taxon>
    </lineage>
</organism>
<keyword evidence="2" id="KW-1185">Reference proteome</keyword>